<protein>
    <submittedName>
        <fullName evidence="1">Uncharacterized protein</fullName>
    </submittedName>
</protein>
<sequence>MYFTPIVRTLRVAIACVRLPYILSHPLRHQSQFVVHTTNKETAS</sequence>
<organism evidence="1 2">
    <name type="scientific">Pseudoalteromonas peptidolytica F12-50-A1</name>
    <dbReference type="NCBI Taxonomy" id="1315280"/>
    <lineage>
        <taxon>Bacteria</taxon>
        <taxon>Pseudomonadati</taxon>
        <taxon>Pseudomonadota</taxon>
        <taxon>Gammaproteobacteria</taxon>
        <taxon>Alteromonadales</taxon>
        <taxon>Pseudoalteromonadaceae</taxon>
        <taxon>Pseudoalteromonas</taxon>
    </lineage>
</organism>
<accession>A0A8I0N214</accession>
<gene>
    <name evidence="1" type="ORF">PPEP_b1031</name>
</gene>
<dbReference type="AlphaFoldDB" id="A0A8I0N214"/>
<evidence type="ECO:0000313" key="1">
    <source>
        <dbReference type="EMBL" id="MBE0349109.1"/>
    </source>
</evidence>
<dbReference type="EMBL" id="AQHF01000034">
    <property type="protein sequence ID" value="MBE0349109.1"/>
    <property type="molecule type" value="Genomic_DNA"/>
</dbReference>
<reference evidence="1 2" key="1">
    <citation type="submission" date="2015-06" db="EMBL/GenBank/DDBJ databases">
        <title>Genome sequence of Pseudoalteromonas peptidolytica.</title>
        <authorList>
            <person name="Xie B.-B."/>
            <person name="Rong J.-C."/>
            <person name="Qin Q.-L."/>
            <person name="Zhang Y.-Z."/>
        </authorList>
    </citation>
    <scope>NUCLEOTIDE SEQUENCE [LARGE SCALE GENOMIC DNA]</scope>
    <source>
        <strain evidence="1 2">F12-50-A1</strain>
    </source>
</reference>
<keyword evidence="2" id="KW-1185">Reference proteome</keyword>
<name>A0A8I0N214_9GAMM</name>
<dbReference type="Proteomes" id="UP000660708">
    <property type="component" value="Unassembled WGS sequence"/>
</dbReference>
<proteinExistence type="predicted"/>
<evidence type="ECO:0000313" key="2">
    <source>
        <dbReference type="Proteomes" id="UP000660708"/>
    </source>
</evidence>
<comment type="caution">
    <text evidence="1">The sequence shown here is derived from an EMBL/GenBank/DDBJ whole genome shotgun (WGS) entry which is preliminary data.</text>
</comment>